<accession>A0ABY4F6B9</accession>
<dbReference type="SUPFAM" id="SSF51182">
    <property type="entry name" value="RmlC-like cupins"/>
    <property type="match status" value="1"/>
</dbReference>
<dbReference type="InterPro" id="IPR014710">
    <property type="entry name" value="RmlC-like_jellyroll"/>
</dbReference>
<dbReference type="InterPro" id="IPR013096">
    <property type="entry name" value="Cupin_2"/>
</dbReference>
<dbReference type="PANTHER" id="PTHR43698">
    <property type="entry name" value="RIBD C-TERMINAL DOMAIN CONTAINING PROTEIN"/>
    <property type="match status" value="1"/>
</dbReference>
<dbReference type="Pfam" id="PF07883">
    <property type="entry name" value="Cupin_2"/>
    <property type="match status" value="1"/>
</dbReference>
<dbReference type="CDD" id="cd02233">
    <property type="entry name" value="cupin_HNL-like"/>
    <property type="match status" value="1"/>
</dbReference>
<dbReference type="Proteomes" id="UP000831785">
    <property type="component" value="Chromosome"/>
</dbReference>
<dbReference type="Gene3D" id="2.60.120.10">
    <property type="entry name" value="Jelly Rolls"/>
    <property type="match status" value="1"/>
</dbReference>
<gene>
    <name evidence="2" type="ORF">MUN80_20915</name>
</gene>
<evidence type="ECO:0000313" key="2">
    <source>
        <dbReference type="EMBL" id="UOQ52210.1"/>
    </source>
</evidence>
<reference evidence="2 3" key="1">
    <citation type="submission" date="2022-04" db="EMBL/GenBank/DDBJ databases">
        <title>Hymenobacter sp. isolated from the air.</title>
        <authorList>
            <person name="Won M."/>
            <person name="Lee C.-M."/>
            <person name="Woen H.-Y."/>
            <person name="Kwon S.-W."/>
        </authorList>
    </citation>
    <scope>NUCLEOTIDE SEQUENCE [LARGE SCALE GENOMIC DNA]</scope>
    <source>
        <strain evidence="3">5116 S-27</strain>
    </source>
</reference>
<evidence type="ECO:0000313" key="3">
    <source>
        <dbReference type="Proteomes" id="UP000831785"/>
    </source>
</evidence>
<dbReference type="InterPro" id="IPR047263">
    <property type="entry name" value="HNL-like_cupin"/>
</dbReference>
<protein>
    <submittedName>
        <fullName evidence="2">Cupin domain-containing protein</fullName>
    </submittedName>
</protein>
<dbReference type="InterPro" id="IPR011051">
    <property type="entry name" value="RmlC_Cupin_sf"/>
</dbReference>
<keyword evidence="3" id="KW-1185">Reference proteome</keyword>
<dbReference type="PANTHER" id="PTHR43698:SF1">
    <property type="entry name" value="BLL4564 PROTEIN"/>
    <property type="match status" value="1"/>
</dbReference>
<sequence>MSHQEQLPSAPQGATQAPADNFTGVAWVKMLVSAGNPTDCTVGDVTFEAGARNNWHSHPSGQILVVTAGSGYYQEQGQPARLLHPGEAVSIAPGVVHWHGATANGRFTHLAINPGASNGVADWGAPVTDEEYQAAHS</sequence>
<dbReference type="RefSeq" id="WP_244715975.1">
    <property type="nucleotide sequence ID" value="NZ_CP095049.1"/>
</dbReference>
<evidence type="ECO:0000259" key="1">
    <source>
        <dbReference type="Pfam" id="PF07883"/>
    </source>
</evidence>
<proteinExistence type="predicted"/>
<organism evidence="2 3">
    <name type="scientific">Hymenobacter cellulosivorans</name>
    <dbReference type="NCBI Taxonomy" id="2932249"/>
    <lineage>
        <taxon>Bacteria</taxon>
        <taxon>Pseudomonadati</taxon>
        <taxon>Bacteroidota</taxon>
        <taxon>Cytophagia</taxon>
        <taxon>Cytophagales</taxon>
        <taxon>Hymenobacteraceae</taxon>
        <taxon>Hymenobacter</taxon>
    </lineage>
</organism>
<name>A0ABY4F6B9_9BACT</name>
<dbReference type="EMBL" id="CP095049">
    <property type="protein sequence ID" value="UOQ52210.1"/>
    <property type="molecule type" value="Genomic_DNA"/>
</dbReference>
<feature type="domain" description="Cupin type-2" evidence="1">
    <location>
        <begin position="45"/>
        <end position="107"/>
    </location>
</feature>